<accession>A0A060RWH4</accession>
<feature type="domain" description="Coenzyme Q-binding protein COQ10 START" evidence="4">
    <location>
        <begin position="59"/>
        <end position="167"/>
    </location>
</feature>
<dbReference type="SUPFAM" id="SSF55961">
    <property type="entry name" value="Bet v1-like"/>
    <property type="match status" value="1"/>
</dbReference>
<dbReference type="EMBL" id="HG810769">
    <property type="protein sequence ID" value="CDO63847.1"/>
    <property type="molecule type" value="Genomic_DNA"/>
</dbReference>
<dbReference type="InterPro" id="IPR005031">
    <property type="entry name" value="COQ10_START"/>
</dbReference>
<dbReference type="VEuPathDB" id="PlasmoDB:PRCDC_0807000"/>
<dbReference type="PANTHER" id="PTHR12901:SF10">
    <property type="entry name" value="COENZYME Q-BINDING PROTEIN COQ10, MITOCHONDRIAL"/>
    <property type="match status" value="1"/>
</dbReference>
<evidence type="ECO:0000256" key="3">
    <source>
        <dbReference type="ARBA" id="ARBA00024947"/>
    </source>
</evidence>
<sequence length="191" mass="23248">MKINILKKGNKFYITNNHFNYDIKRNFTIFQNSFIKTNDIIYRKNIDIVCAKDLFFYTILNVDRYKYFLPYVTDSKITEKNKEYFKANLQIENIFFKEKYDSLIQFIYPTTITVSSEDTNIFHHLITEWIIKEKKNCINIDFYINFRLKNKIYQNFMNLYIKELGKKILYSFINESKSNSHKNTDVLHLIK</sequence>
<reference evidence="5" key="1">
    <citation type="submission" date="2014-01" db="EMBL/GenBank/DDBJ databases">
        <authorList>
            <person name="Aslett M."/>
        </authorList>
    </citation>
    <scope>NUCLEOTIDE SEQUENCE</scope>
    <source>
        <strain evidence="5">CDC</strain>
    </source>
</reference>
<dbReference type="Proteomes" id="UP000027581">
    <property type="component" value="Unassembled WGS sequence"/>
</dbReference>
<proteinExistence type="inferred from homology"/>
<dbReference type="PhylomeDB" id="A0A060RWH4"/>
<evidence type="ECO:0000256" key="1">
    <source>
        <dbReference type="ARBA" id="ARBA00006885"/>
    </source>
</evidence>
<name>A0A060RWH4_PLARE</name>
<comment type="similarity">
    <text evidence="1">Belongs to the COQ10 family.</text>
</comment>
<keyword evidence="6" id="KW-1185">Reference proteome</keyword>
<dbReference type="GO" id="GO:0005739">
    <property type="term" value="C:mitochondrion"/>
    <property type="evidence" value="ECO:0007669"/>
    <property type="project" value="TreeGrafter"/>
</dbReference>
<dbReference type="PANTHER" id="PTHR12901">
    <property type="entry name" value="SPERM PROTEIN HOMOLOG"/>
    <property type="match status" value="1"/>
</dbReference>
<dbReference type="VEuPathDB" id="PlasmoDB:PRG01_0809300"/>
<dbReference type="Gene3D" id="3.30.530.20">
    <property type="match status" value="1"/>
</dbReference>
<gene>
    <name evidence="5" type="ORF">PRCDC_0807000</name>
</gene>
<dbReference type="AlphaFoldDB" id="A0A060RWH4"/>
<dbReference type="GO" id="GO:0048039">
    <property type="term" value="F:ubiquinone binding"/>
    <property type="evidence" value="ECO:0007669"/>
    <property type="project" value="InterPro"/>
</dbReference>
<evidence type="ECO:0000313" key="5">
    <source>
        <dbReference type="EMBL" id="CDO63847.1"/>
    </source>
</evidence>
<reference evidence="5" key="2">
    <citation type="submission" date="2014-05" db="EMBL/GenBank/DDBJ databases">
        <title>The genome sequences of chimpanzee malaria parasites reveal the path to human adaptation.</title>
        <authorList>
            <person name="Otto T.D."/>
            <person name="Rayner J.C."/>
            <person name="Boehme U."/>
            <person name="Pain A."/>
            <person name="Spottiswoode N."/>
            <person name="Sanders M."/>
            <person name="Quail M."/>
            <person name="Ollomo B."/>
            <person name="Renaud F."/>
            <person name="Thomas A.W."/>
            <person name="Prugnolle F."/>
            <person name="Conway D.J."/>
            <person name="Newbold C."/>
            <person name="Berriman M."/>
        </authorList>
    </citation>
    <scope>NUCLEOTIDE SEQUENCE [LARGE SCALE GENOMIC DNA]</scope>
    <source>
        <strain evidence="5">CDC</strain>
    </source>
</reference>
<evidence type="ECO:0000259" key="4">
    <source>
        <dbReference type="Pfam" id="PF03364"/>
    </source>
</evidence>
<evidence type="ECO:0000256" key="2">
    <source>
        <dbReference type="ARBA" id="ARBA00011814"/>
    </source>
</evidence>
<dbReference type="Pfam" id="PF03364">
    <property type="entry name" value="Polyketide_cyc"/>
    <property type="match status" value="1"/>
</dbReference>
<organism evidence="5 6">
    <name type="scientific">Plasmodium reichenowi</name>
    <dbReference type="NCBI Taxonomy" id="5854"/>
    <lineage>
        <taxon>Eukaryota</taxon>
        <taxon>Sar</taxon>
        <taxon>Alveolata</taxon>
        <taxon>Apicomplexa</taxon>
        <taxon>Aconoidasida</taxon>
        <taxon>Haemosporida</taxon>
        <taxon>Plasmodiidae</taxon>
        <taxon>Plasmodium</taxon>
        <taxon>Plasmodium (Laverania)</taxon>
    </lineage>
</organism>
<comment type="subunit">
    <text evidence="2">Interacts with coenzyme Q.</text>
</comment>
<evidence type="ECO:0000313" key="6">
    <source>
        <dbReference type="Proteomes" id="UP000027581"/>
    </source>
</evidence>
<dbReference type="CDD" id="cd07813">
    <property type="entry name" value="COQ10p_like"/>
    <property type="match status" value="1"/>
</dbReference>
<dbReference type="GO" id="GO:0045333">
    <property type="term" value="P:cellular respiration"/>
    <property type="evidence" value="ECO:0007669"/>
    <property type="project" value="InterPro"/>
</dbReference>
<dbReference type="InterPro" id="IPR023393">
    <property type="entry name" value="START-like_dom_sf"/>
</dbReference>
<comment type="function">
    <text evidence="3">Required for the function of coenzyme Q in the respiratory chain. May serve as a chaperone or may be involved in the transport of Q6 from its site of synthesis to the catalytic sites of the respiratory complexes.</text>
</comment>
<dbReference type="InterPro" id="IPR044996">
    <property type="entry name" value="COQ10-like"/>
</dbReference>
<protein>
    <recommendedName>
        <fullName evidence="4">Coenzyme Q-binding protein COQ10 START domain-containing protein</fullName>
    </recommendedName>
</protein>